<protein>
    <submittedName>
        <fullName evidence="2">DUF2075 domain-containing protein</fullName>
    </submittedName>
</protein>
<dbReference type="AlphaFoldDB" id="A0A428WCB4"/>
<dbReference type="EMBL" id="QHHU01000038">
    <property type="protein sequence ID" value="RSM40765.1"/>
    <property type="molecule type" value="Genomic_DNA"/>
</dbReference>
<dbReference type="SUPFAM" id="SSF52540">
    <property type="entry name" value="P-loop containing nucleoside triphosphate hydrolases"/>
    <property type="match status" value="1"/>
</dbReference>
<evidence type="ECO:0000313" key="3">
    <source>
        <dbReference type="Proteomes" id="UP000286716"/>
    </source>
</evidence>
<dbReference type="GO" id="GO:0016887">
    <property type="term" value="F:ATP hydrolysis activity"/>
    <property type="evidence" value="ECO:0007669"/>
    <property type="project" value="InterPro"/>
</dbReference>
<reference evidence="2 3" key="1">
    <citation type="submission" date="2018-05" db="EMBL/GenBank/DDBJ databases">
        <title>Evolution of GPA BGCs.</title>
        <authorList>
            <person name="Waglechner N."/>
            <person name="Wright G.D."/>
        </authorList>
    </citation>
    <scope>NUCLEOTIDE SEQUENCE [LARGE SCALE GENOMIC DNA]</scope>
    <source>
        <strain evidence="2 3">DSM 5908</strain>
    </source>
</reference>
<dbReference type="Pfam" id="PF13401">
    <property type="entry name" value="AAA_22"/>
    <property type="match status" value="1"/>
</dbReference>
<dbReference type="RefSeq" id="WP_020640073.1">
    <property type="nucleotide sequence ID" value="NZ_QHHU01000038.1"/>
</dbReference>
<dbReference type="OrthoDB" id="9779230at2"/>
<dbReference type="Proteomes" id="UP000286716">
    <property type="component" value="Unassembled WGS sequence"/>
</dbReference>
<dbReference type="PANTHER" id="PTHR35894">
    <property type="entry name" value="GENERAL SECRETION PATHWAY PROTEIN A-RELATED"/>
    <property type="match status" value="1"/>
</dbReference>
<dbReference type="SMART" id="SM00382">
    <property type="entry name" value="AAA"/>
    <property type="match status" value="1"/>
</dbReference>
<dbReference type="InterPro" id="IPR049945">
    <property type="entry name" value="AAA_22"/>
</dbReference>
<sequence length="270" mass="29178">MIEKMQHFYGFTSTPFGRNLAPGMLHRHAAHGEAVARIGWCVAERRIGVITGEVGAGKTVAVRAALSTLDKSRYTIIYLPNPTVGVRGIHHQVVAALGGQPLVHHATLVPQTADALATEQAERGRTPVLVIDEAHLLDQAQLESIRMLTNHDMDSTSPFACLLVGQPTLRRRMKMGALAALDQRIGLRYAMPPMTPDETGSYLRHHLGLAGRSDTLFSDDAAALIHQTSRGYPRAVNNLALQALVAAFADDKTIVDESSARIAVTEVTAE</sequence>
<gene>
    <name evidence="2" type="ORF">DMA12_26485</name>
</gene>
<dbReference type="Gene3D" id="3.40.50.300">
    <property type="entry name" value="P-loop containing nucleotide triphosphate hydrolases"/>
    <property type="match status" value="1"/>
</dbReference>
<organism evidence="2 3">
    <name type="scientific">Amycolatopsis balhimycina DSM 5908</name>
    <dbReference type="NCBI Taxonomy" id="1081091"/>
    <lineage>
        <taxon>Bacteria</taxon>
        <taxon>Bacillati</taxon>
        <taxon>Actinomycetota</taxon>
        <taxon>Actinomycetes</taxon>
        <taxon>Pseudonocardiales</taxon>
        <taxon>Pseudonocardiaceae</taxon>
        <taxon>Amycolatopsis</taxon>
    </lineage>
</organism>
<dbReference type="InterPro" id="IPR003593">
    <property type="entry name" value="AAA+_ATPase"/>
</dbReference>
<dbReference type="InterPro" id="IPR027417">
    <property type="entry name" value="P-loop_NTPase"/>
</dbReference>
<name>A0A428WCB4_AMYBA</name>
<accession>A0A428WCB4</accession>
<feature type="domain" description="AAA+ ATPase" evidence="1">
    <location>
        <begin position="44"/>
        <end position="168"/>
    </location>
</feature>
<dbReference type="InterPro" id="IPR052026">
    <property type="entry name" value="ExeA_AAA_ATPase_DNA-bind"/>
</dbReference>
<proteinExistence type="predicted"/>
<keyword evidence="3" id="KW-1185">Reference proteome</keyword>
<evidence type="ECO:0000259" key="1">
    <source>
        <dbReference type="SMART" id="SM00382"/>
    </source>
</evidence>
<dbReference type="PANTHER" id="PTHR35894:SF1">
    <property type="entry name" value="PHOSPHORIBULOKINASE _ URIDINE KINASE FAMILY"/>
    <property type="match status" value="1"/>
</dbReference>
<evidence type="ECO:0000313" key="2">
    <source>
        <dbReference type="EMBL" id="RSM40765.1"/>
    </source>
</evidence>
<comment type="caution">
    <text evidence="2">The sequence shown here is derived from an EMBL/GenBank/DDBJ whole genome shotgun (WGS) entry which is preliminary data.</text>
</comment>